<feature type="chain" id="PRO_5047256389" description="DUF2884 family protein" evidence="2">
    <location>
        <begin position="25"/>
        <end position="228"/>
    </location>
</feature>
<reference evidence="3 4" key="1">
    <citation type="submission" date="2023-05" db="EMBL/GenBank/DDBJ databases">
        <title>Lysobacter sp. strain LF1 Genome sequencing and assembly.</title>
        <authorList>
            <person name="Jung Y."/>
        </authorList>
    </citation>
    <scope>NUCLEOTIDE SEQUENCE [LARGE SCALE GENOMIC DNA]</scope>
    <source>
        <strain evidence="3 4">LF1</strain>
    </source>
</reference>
<proteinExistence type="predicted"/>
<sequence>MTSSKRTLVLVAALAGSSMLSACGANPSSSNSTAPAASSSAISSTVAGAVAQARKEIAEGNINIQNGKSGKRVELSPQGDLIIDGKPQPVTPEQRKLLIEYRSHVVEVANAGVDIGLQGADLATKAVAESITGIFTGRDSNDIERRVEAQADKVRVAALKLCDHLPAMMESQNRLVAAMPEFKPYANLEASDIDDCRDEAKHKSHETTVSAASEAAEAAQATKDATKQ</sequence>
<name>A0ABT6XHR6_9GAMM</name>
<comment type="caution">
    <text evidence="3">The sequence shown here is derived from an EMBL/GenBank/DDBJ whole genome shotgun (WGS) entry which is preliminary data.</text>
</comment>
<evidence type="ECO:0000256" key="2">
    <source>
        <dbReference type="SAM" id="SignalP"/>
    </source>
</evidence>
<evidence type="ECO:0000313" key="4">
    <source>
        <dbReference type="Proteomes" id="UP001321580"/>
    </source>
</evidence>
<organism evidence="3 4">
    <name type="scientific">Lysobacter stagni</name>
    <dbReference type="NCBI Taxonomy" id="3045172"/>
    <lineage>
        <taxon>Bacteria</taxon>
        <taxon>Pseudomonadati</taxon>
        <taxon>Pseudomonadota</taxon>
        <taxon>Gammaproteobacteria</taxon>
        <taxon>Lysobacterales</taxon>
        <taxon>Lysobacteraceae</taxon>
        <taxon>Lysobacter</taxon>
    </lineage>
</organism>
<evidence type="ECO:0000256" key="1">
    <source>
        <dbReference type="SAM" id="MobiDB-lite"/>
    </source>
</evidence>
<keyword evidence="4" id="KW-1185">Reference proteome</keyword>
<evidence type="ECO:0000313" key="3">
    <source>
        <dbReference type="EMBL" id="MDI9239692.1"/>
    </source>
</evidence>
<accession>A0ABT6XHR6</accession>
<dbReference type="RefSeq" id="WP_283213064.1">
    <property type="nucleotide sequence ID" value="NZ_JASGBI010000001.1"/>
</dbReference>
<gene>
    <name evidence="3" type="ORF">QLQ15_12335</name>
</gene>
<evidence type="ECO:0008006" key="5">
    <source>
        <dbReference type="Google" id="ProtNLM"/>
    </source>
</evidence>
<feature type="region of interest" description="Disordered" evidence="1">
    <location>
        <begin position="197"/>
        <end position="228"/>
    </location>
</feature>
<dbReference type="Proteomes" id="UP001321580">
    <property type="component" value="Unassembled WGS sequence"/>
</dbReference>
<feature type="compositionally biased region" description="Low complexity" evidence="1">
    <location>
        <begin position="210"/>
        <end position="228"/>
    </location>
</feature>
<keyword evidence="2" id="KW-0732">Signal</keyword>
<feature type="signal peptide" evidence="2">
    <location>
        <begin position="1"/>
        <end position="24"/>
    </location>
</feature>
<protein>
    <recommendedName>
        <fullName evidence="5">DUF2884 family protein</fullName>
    </recommendedName>
</protein>
<dbReference type="EMBL" id="JASGBI010000001">
    <property type="protein sequence ID" value="MDI9239692.1"/>
    <property type="molecule type" value="Genomic_DNA"/>
</dbReference>
<dbReference type="PROSITE" id="PS51257">
    <property type="entry name" value="PROKAR_LIPOPROTEIN"/>
    <property type="match status" value="1"/>
</dbReference>